<evidence type="ECO:0000256" key="2">
    <source>
        <dbReference type="ARBA" id="ARBA00023239"/>
    </source>
</evidence>
<organism evidence="4 5">
    <name type="scientific">Aedoeadaptatus acetigenes</name>
    <dbReference type="NCBI Taxonomy" id="2981723"/>
    <lineage>
        <taxon>Bacteria</taxon>
        <taxon>Bacillati</taxon>
        <taxon>Bacillota</taxon>
        <taxon>Tissierellia</taxon>
        <taxon>Tissierellales</taxon>
        <taxon>Peptoniphilaceae</taxon>
        <taxon>Aedoeadaptatus</taxon>
    </lineage>
</organism>
<feature type="domain" description="Class II aldolase/adducin N-terminal" evidence="3">
    <location>
        <begin position="7"/>
        <end position="185"/>
    </location>
</feature>
<reference evidence="4 5" key="1">
    <citation type="submission" date="2024-04" db="EMBL/GenBank/DDBJ databases">
        <title>Human intestinal bacterial collection.</title>
        <authorList>
            <person name="Pauvert C."/>
            <person name="Hitch T.C.A."/>
            <person name="Clavel T."/>
        </authorList>
    </citation>
    <scope>NUCLEOTIDE SEQUENCE [LARGE SCALE GENOMIC DNA]</scope>
    <source>
        <strain evidence="4 5">CLA-SR-H026</strain>
    </source>
</reference>
<name>A0ABV1J866_9FIRM</name>
<dbReference type="PANTHER" id="PTHR22789">
    <property type="entry name" value="FUCULOSE PHOSPHATE ALDOLASE"/>
    <property type="match status" value="1"/>
</dbReference>
<dbReference type="InterPro" id="IPR050197">
    <property type="entry name" value="Aldolase_class_II_sugar_metab"/>
</dbReference>
<comment type="caution">
    <text evidence="4">The sequence shown here is derived from an EMBL/GenBank/DDBJ whole genome shotgun (WGS) entry which is preliminary data.</text>
</comment>
<dbReference type="EMBL" id="JBBNPS010000042">
    <property type="protein sequence ID" value="MEQ3354390.1"/>
    <property type="molecule type" value="Genomic_DNA"/>
</dbReference>
<dbReference type="InterPro" id="IPR001303">
    <property type="entry name" value="Aldolase_II/adducin_N"/>
</dbReference>
<evidence type="ECO:0000313" key="5">
    <source>
        <dbReference type="Proteomes" id="UP001481872"/>
    </source>
</evidence>
<sequence length="214" mass="23362">METKDRNDLIQYGLALVKEGLTFGSGGNLSVRSDDSKGFFITPSGMAYDCLKKSDLVRMDLEGNIIGGLRKPSSEWHMHAAIYRARPDIRALIHCHSHYISAFSTLGEDLGPISYLIASAGTASVPLAPYETFGTDALAQSAVKAMGERSKAVILANHGLIAGGRNLKEALSLTRDLEFCAFMYMTALATQKPIQMIPEEKMNEVIEKLKTYGQ</sequence>
<evidence type="ECO:0000259" key="3">
    <source>
        <dbReference type="SMART" id="SM01007"/>
    </source>
</evidence>
<dbReference type="RefSeq" id="WP_349054662.1">
    <property type="nucleotide sequence ID" value="NZ_JBBNPS010000042.1"/>
</dbReference>
<protein>
    <submittedName>
        <fullName evidence="4">Class II aldolase/adducin family protein</fullName>
    </submittedName>
</protein>
<gene>
    <name evidence="4" type="ORF">AAA081_08805</name>
</gene>
<evidence type="ECO:0000313" key="4">
    <source>
        <dbReference type="EMBL" id="MEQ3354390.1"/>
    </source>
</evidence>
<keyword evidence="1" id="KW-0479">Metal-binding</keyword>
<dbReference type="SUPFAM" id="SSF53639">
    <property type="entry name" value="AraD/HMP-PK domain-like"/>
    <property type="match status" value="1"/>
</dbReference>
<dbReference type="PANTHER" id="PTHR22789:SF0">
    <property type="entry name" value="3-OXO-TETRONATE 4-PHOSPHATE DECARBOXYLASE-RELATED"/>
    <property type="match status" value="1"/>
</dbReference>
<dbReference type="SMART" id="SM01007">
    <property type="entry name" value="Aldolase_II"/>
    <property type="match status" value="1"/>
</dbReference>
<dbReference type="InterPro" id="IPR036409">
    <property type="entry name" value="Aldolase_II/adducin_N_sf"/>
</dbReference>
<proteinExistence type="predicted"/>
<evidence type="ECO:0000256" key="1">
    <source>
        <dbReference type="ARBA" id="ARBA00022723"/>
    </source>
</evidence>
<keyword evidence="2" id="KW-0456">Lyase</keyword>
<keyword evidence="5" id="KW-1185">Reference proteome</keyword>
<dbReference type="Gene3D" id="3.40.225.10">
    <property type="entry name" value="Class II aldolase/adducin N-terminal domain"/>
    <property type="match status" value="1"/>
</dbReference>
<dbReference type="Proteomes" id="UP001481872">
    <property type="component" value="Unassembled WGS sequence"/>
</dbReference>
<accession>A0ABV1J866</accession>
<dbReference type="Pfam" id="PF00596">
    <property type="entry name" value="Aldolase_II"/>
    <property type="match status" value="1"/>
</dbReference>